<evidence type="ECO:0000259" key="1">
    <source>
        <dbReference type="Pfam" id="PF13610"/>
    </source>
</evidence>
<dbReference type="EMBL" id="KU321583">
    <property type="protein sequence ID" value="ANI75780.1"/>
    <property type="molecule type" value="Genomic_DNA"/>
</dbReference>
<dbReference type="AlphaFoldDB" id="A0A1L2E0Y8"/>
<dbReference type="InterPro" id="IPR032874">
    <property type="entry name" value="DDE_dom"/>
</dbReference>
<accession>A0A1L2E0Y8</accession>
<organism evidence="2">
    <name type="scientific">Escherichia coli</name>
    <dbReference type="NCBI Taxonomy" id="562"/>
    <lineage>
        <taxon>Bacteria</taxon>
        <taxon>Pseudomonadati</taxon>
        <taxon>Pseudomonadota</taxon>
        <taxon>Gammaproteobacteria</taxon>
        <taxon>Enterobacterales</taxon>
        <taxon>Enterobacteriaceae</taxon>
        <taxon>Escherichia</taxon>
    </lineage>
</organism>
<name>A0A1L2E0Y8_ECOLX</name>
<gene>
    <name evidence="2" type="ORF">SA016</name>
</gene>
<feature type="domain" description="DDE" evidence="1">
    <location>
        <begin position="19"/>
        <end position="86"/>
    </location>
</feature>
<evidence type="ECO:0000313" key="2">
    <source>
        <dbReference type="EMBL" id="ANI75780.1"/>
    </source>
</evidence>
<dbReference type="Pfam" id="PF13610">
    <property type="entry name" value="DDE_Tnp_IS240"/>
    <property type="match status" value="1"/>
</dbReference>
<reference evidence="2" key="1">
    <citation type="submission" date="2015-12" db="EMBL/GenBank/DDBJ databases">
        <title>Complete Sequence of a N-F33:A-:B- Conjugative Plasmid Carrying oqxAB, fosA3 and blaCTX-M-55 from a Escherichia coli of Food Origin.</title>
        <authorList>
            <person name="Wong M."/>
            <person name="Chen S."/>
        </authorList>
    </citation>
    <scope>NUCLEOTIDE SEQUENCE</scope>
    <source>
        <strain evidence="2">E80</strain>
        <plasmid evidence="2">pE80</plasmid>
    </source>
</reference>
<protein>
    <submittedName>
        <fullName evidence="2">Mobile element protein</fullName>
    </submittedName>
</protein>
<geneLocation type="plasmid" evidence="2">
    <name>pE80</name>
</geneLocation>
<keyword evidence="2" id="KW-0614">Plasmid</keyword>
<sequence>MRQQQDEPGRFSICSRQAAVVPLLKREGRCPSDVEHRQIKYRNNVIECDHGKLKRIIGATLGFKSMKTAYATIKGIEVMRALRKGQASAFYYGDPLGEMRLVSRVFEM</sequence>
<proteinExistence type="predicted"/>